<feature type="transmembrane region" description="Helical" evidence="9">
    <location>
        <begin position="263"/>
        <end position="284"/>
    </location>
</feature>
<comment type="catalytic activity">
    <reaction evidence="1">
        <text>ATP + protein L-histidine = ADP + protein N-phospho-L-histidine.</text>
        <dbReference type="EC" id="2.7.13.3"/>
    </reaction>
</comment>
<protein>
    <recommendedName>
        <fullName evidence="3">histidine kinase</fullName>
        <ecNumber evidence="3">2.7.13.3</ecNumber>
    </recommendedName>
</protein>
<feature type="transmembrane region" description="Helical" evidence="9">
    <location>
        <begin position="238"/>
        <end position="257"/>
    </location>
</feature>
<dbReference type="InterPro" id="IPR003594">
    <property type="entry name" value="HATPase_dom"/>
</dbReference>
<keyword evidence="4" id="KW-1003">Cell membrane</keyword>
<feature type="transmembrane region" description="Helical" evidence="9">
    <location>
        <begin position="155"/>
        <end position="176"/>
    </location>
</feature>
<organism evidence="11">
    <name type="scientific">Accumulibacter regalis</name>
    <dbReference type="NCBI Taxonomy" id="522306"/>
    <lineage>
        <taxon>Bacteria</taxon>
        <taxon>Pseudomonadati</taxon>
        <taxon>Pseudomonadota</taxon>
        <taxon>Betaproteobacteria</taxon>
        <taxon>Candidatus Accumulibacter</taxon>
    </lineage>
</organism>
<dbReference type="Pfam" id="PF05231">
    <property type="entry name" value="MASE1"/>
    <property type="match status" value="1"/>
</dbReference>
<dbReference type="InterPro" id="IPR036097">
    <property type="entry name" value="HisK_dim/P_sf"/>
</dbReference>
<feature type="transmembrane region" description="Helical" evidence="9">
    <location>
        <begin position="188"/>
        <end position="209"/>
    </location>
</feature>
<dbReference type="OrthoDB" id="8559580at2"/>
<dbReference type="HOGENOM" id="CLU_026284_0_0_4"/>
<proteinExistence type="predicted"/>
<keyword evidence="5" id="KW-0597">Phosphoprotein</keyword>
<evidence type="ECO:0000259" key="10">
    <source>
        <dbReference type="PROSITE" id="PS50109"/>
    </source>
</evidence>
<dbReference type="EMBL" id="CP001715">
    <property type="protein sequence ID" value="ACV35052.1"/>
    <property type="molecule type" value="Genomic_DNA"/>
</dbReference>
<feature type="domain" description="Histidine kinase" evidence="10">
    <location>
        <begin position="309"/>
        <end position="521"/>
    </location>
</feature>
<dbReference type="eggNOG" id="COG4191">
    <property type="taxonomic scope" value="Bacteria"/>
</dbReference>
<dbReference type="EC" id="2.7.13.3" evidence="3"/>
<keyword evidence="11" id="KW-0418">Kinase</keyword>
<gene>
    <name evidence="11" type="ordered locus">CAP2UW1_1746</name>
</gene>
<evidence type="ECO:0000256" key="5">
    <source>
        <dbReference type="ARBA" id="ARBA00022553"/>
    </source>
</evidence>
<dbReference type="AlphaFoldDB" id="C7RUK0"/>
<dbReference type="PANTHER" id="PTHR43065:SF42">
    <property type="entry name" value="TWO-COMPONENT SENSOR PPRA"/>
    <property type="match status" value="1"/>
</dbReference>
<dbReference type="GO" id="GO:0005886">
    <property type="term" value="C:plasma membrane"/>
    <property type="evidence" value="ECO:0007669"/>
    <property type="project" value="UniProtKB-SubCell"/>
</dbReference>
<reference evidence="11" key="1">
    <citation type="submission" date="2009-08" db="EMBL/GenBank/DDBJ databases">
        <authorList>
            <consortium name="US DOE Joint Genome Institute"/>
            <person name="Lucas S."/>
            <person name="Copeland A."/>
            <person name="Lapidus A."/>
            <person name="Glavina del Rio T."/>
            <person name="Dalin E."/>
            <person name="Tice H."/>
            <person name="Bruce D."/>
            <person name="Barry K."/>
            <person name="Pitluck S."/>
            <person name="Lowry S."/>
            <person name="Larimer F."/>
            <person name="Land M."/>
            <person name="Hauser L."/>
            <person name="Kyrpides N."/>
            <person name="Ivanova N."/>
            <person name="McMahon K.D."/>
            <person name="Hugenholtz P."/>
        </authorList>
    </citation>
    <scope>NUCLEOTIDE SEQUENCE</scope>
    <source>
        <strain evidence="11">UW-1</strain>
    </source>
</reference>
<dbReference type="PROSITE" id="PS50109">
    <property type="entry name" value="HIS_KIN"/>
    <property type="match status" value="1"/>
</dbReference>
<comment type="subcellular location">
    <subcellularLocation>
        <location evidence="2">Cell membrane</location>
        <topology evidence="2">Multi-pass membrane protein</topology>
    </subcellularLocation>
</comment>
<evidence type="ECO:0000256" key="9">
    <source>
        <dbReference type="SAM" id="Phobius"/>
    </source>
</evidence>
<reference evidence="11" key="2">
    <citation type="submission" date="2009-09" db="EMBL/GenBank/DDBJ databases">
        <title>Complete sequence of chromosome of Candidatus Accumulibacter phosphatis clade IIA str. UW-1.</title>
        <authorList>
            <consortium name="US DOE Joint Genome Institute"/>
            <person name="Martin H.G."/>
            <person name="Ivanova N."/>
            <person name="Kunin V."/>
            <person name="Warnecke F."/>
            <person name="Barry K."/>
            <person name="He S."/>
            <person name="Salamov A."/>
            <person name="Szeto E."/>
            <person name="Dalin E."/>
            <person name="Pangilinan J.L."/>
            <person name="Lapidus A."/>
            <person name="Lowry S."/>
            <person name="Kyrpides N.C."/>
            <person name="McMahon K.D."/>
            <person name="Hugenholtz P."/>
        </authorList>
    </citation>
    <scope>NUCLEOTIDE SEQUENCE [LARGE SCALE GENOMIC DNA]</scope>
    <source>
        <strain evidence="11">UW-1</strain>
    </source>
</reference>
<evidence type="ECO:0000256" key="6">
    <source>
        <dbReference type="ARBA" id="ARBA00022692"/>
    </source>
</evidence>
<evidence type="ECO:0000256" key="2">
    <source>
        <dbReference type="ARBA" id="ARBA00004651"/>
    </source>
</evidence>
<dbReference type="KEGG" id="app:CAP2UW1_1746"/>
<dbReference type="Gene3D" id="3.30.565.10">
    <property type="entry name" value="Histidine kinase-like ATPase, C-terminal domain"/>
    <property type="match status" value="1"/>
</dbReference>
<dbReference type="InterPro" id="IPR036890">
    <property type="entry name" value="HATPase_C_sf"/>
</dbReference>
<dbReference type="Gene3D" id="1.10.287.130">
    <property type="match status" value="1"/>
</dbReference>
<keyword evidence="11" id="KW-0808">Transferase</keyword>
<dbReference type="SMART" id="SM00388">
    <property type="entry name" value="HisKA"/>
    <property type="match status" value="1"/>
</dbReference>
<dbReference type="InterPro" id="IPR007895">
    <property type="entry name" value="MASE1"/>
</dbReference>
<accession>C7RUK0</accession>
<evidence type="ECO:0000256" key="8">
    <source>
        <dbReference type="ARBA" id="ARBA00023136"/>
    </source>
</evidence>
<dbReference type="InterPro" id="IPR005467">
    <property type="entry name" value="His_kinase_dom"/>
</dbReference>
<evidence type="ECO:0000256" key="1">
    <source>
        <dbReference type="ARBA" id="ARBA00000085"/>
    </source>
</evidence>
<dbReference type="PRINTS" id="PR00344">
    <property type="entry name" value="BCTRLSENSOR"/>
</dbReference>
<evidence type="ECO:0000256" key="7">
    <source>
        <dbReference type="ARBA" id="ARBA00022989"/>
    </source>
</evidence>
<evidence type="ECO:0000256" key="3">
    <source>
        <dbReference type="ARBA" id="ARBA00012438"/>
    </source>
</evidence>
<keyword evidence="7 9" id="KW-1133">Transmembrane helix</keyword>
<dbReference type="STRING" id="522306.CAP2UW1_1746"/>
<name>C7RUK0_ACCRE</name>
<evidence type="ECO:0000313" key="11">
    <source>
        <dbReference type="EMBL" id="ACV35052.1"/>
    </source>
</evidence>
<dbReference type="InterPro" id="IPR004358">
    <property type="entry name" value="Sig_transdc_His_kin-like_C"/>
</dbReference>
<keyword evidence="6 9" id="KW-0812">Transmembrane</keyword>
<dbReference type="SUPFAM" id="SSF47384">
    <property type="entry name" value="Homodimeric domain of signal transducing histidine kinase"/>
    <property type="match status" value="1"/>
</dbReference>
<sequence>MPKSAIRPLGWQAALLLLLGYIALDWTSQSHPLHGLAITPWSPAPALGLLCLVRYGGRAAPLLALAILAADGWLRDLSLPWQLGAGLAIQLAAGDWAIAEVMRRRLNRKGVFADRRGLITWVSIVVIGTLFNSLAFIAGLLLTRFLPPEAAAESLVHHWLGQLGSVLVFMPLLAMIMDARGRARLRPLLLGQESLSLVATGSVLAFTFFTGEMTEFKYFSVLFLPIAWAAARQGLAGAVLTVGLTQLGVIAAARLLGLSAINVLELEVLVMVLALSGFFIGVVVDEKQRLGAELQQTLRLAAAGEMAGALSHELHQPLTALLMYARAGQHLLAAGETGERLRDVIARVEAESQRAADVVSRLRDFFRTGTTRLERIWLRELLSLAASRLSAQAKQQGIALVLHPAPPCALWADRLQLEVVLRNLLANAFEAAAERPEAERQVRVSTHLESAGRVCITVEDSGPGVTEEMVEHLFEAFHTSKASGMGLGLAISRAIIEAHGGSLLAEVADHGVFKVFLPIEESPGDGT</sequence>
<dbReference type="SUPFAM" id="SSF55874">
    <property type="entry name" value="ATPase domain of HSP90 chaperone/DNA topoisomerase II/histidine kinase"/>
    <property type="match status" value="1"/>
</dbReference>
<dbReference type="PANTHER" id="PTHR43065">
    <property type="entry name" value="SENSOR HISTIDINE KINASE"/>
    <property type="match status" value="1"/>
</dbReference>
<keyword evidence="8 9" id="KW-0472">Membrane</keyword>
<evidence type="ECO:0000256" key="4">
    <source>
        <dbReference type="ARBA" id="ARBA00022475"/>
    </source>
</evidence>
<dbReference type="Pfam" id="PF02518">
    <property type="entry name" value="HATPase_c"/>
    <property type="match status" value="1"/>
</dbReference>
<dbReference type="Pfam" id="PF00512">
    <property type="entry name" value="HisKA"/>
    <property type="match status" value="1"/>
</dbReference>
<dbReference type="InterPro" id="IPR003661">
    <property type="entry name" value="HisK_dim/P_dom"/>
</dbReference>
<dbReference type="SMART" id="SM00387">
    <property type="entry name" value="HATPase_c"/>
    <property type="match status" value="1"/>
</dbReference>
<dbReference type="CDD" id="cd00082">
    <property type="entry name" value="HisKA"/>
    <property type="match status" value="1"/>
</dbReference>
<dbReference type="GO" id="GO:0000155">
    <property type="term" value="F:phosphorelay sensor kinase activity"/>
    <property type="evidence" value="ECO:0007669"/>
    <property type="project" value="InterPro"/>
</dbReference>
<feature type="transmembrane region" description="Helical" evidence="9">
    <location>
        <begin position="118"/>
        <end position="143"/>
    </location>
</feature>